<keyword evidence="1" id="KW-0575">Peroxidase</keyword>
<evidence type="ECO:0000313" key="3">
    <source>
        <dbReference type="EMBL" id="KOC65152.1"/>
    </source>
</evidence>
<dbReference type="SUPFAM" id="SSF48113">
    <property type="entry name" value="Heme-dependent peroxidases"/>
    <property type="match status" value="2"/>
</dbReference>
<protein>
    <submittedName>
        <fullName evidence="3">Peroxidasin</fullName>
    </submittedName>
</protein>
<dbReference type="FunFam" id="1.10.640.10:FF:000006">
    <property type="entry name" value="Double oxidase: two peroxidase domains"/>
    <property type="match status" value="1"/>
</dbReference>
<dbReference type="GO" id="GO:0004601">
    <property type="term" value="F:peroxidase activity"/>
    <property type="evidence" value="ECO:0007669"/>
    <property type="project" value="UniProtKB-KW"/>
</dbReference>
<dbReference type="PROSITE" id="PS50292">
    <property type="entry name" value="PEROXIDASE_3"/>
    <property type="match status" value="2"/>
</dbReference>
<evidence type="ECO:0000256" key="1">
    <source>
        <dbReference type="ARBA" id="ARBA00022559"/>
    </source>
</evidence>
<dbReference type="PRINTS" id="PR00457">
    <property type="entry name" value="ANPEROXIDASE"/>
</dbReference>
<evidence type="ECO:0000313" key="4">
    <source>
        <dbReference type="Proteomes" id="UP000053825"/>
    </source>
</evidence>
<keyword evidence="2" id="KW-0479">Metal-binding</keyword>
<dbReference type="InterPro" id="IPR010255">
    <property type="entry name" value="Haem_peroxidase_sf"/>
</dbReference>
<reference evidence="3 4" key="1">
    <citation type="submission" date="2015-07" db="EMBL/GenBank/DDBJ databases">
        <title>The genome of Habropoda laboriosa.</title>
        <authorList>
            <person name="Pan H."/>
            <person name="Kapheim K."/>
        </authorList>
    </citation>
    <scope>NUCLEOTIDE SEQUENCE [LARGE SCALE GENOMIC DNA]</scope>
    <source>
        <strain evidence="3">0110345459</strain>
    </source>
</reference>
<dbReference type="STRING" id="597456.A0A0L7R2Q0"/>
<evidence type="ECO:0000256" key="2">
    <source>
        <dbReference type="PIRSR" id="PIRSR619791-2"/>
    </source>
</evidence>
<gene>
    <name evidence="3" type="ORF">WH47_02017</name>
</gene>
<keyword evidence="2" id="KW-0408">Iron</keyword>
<name>A0A0L7R2Q0_9HYME</name>
<accession>A0A0L7R2Q0</accession>
<dbReference type="Pfam" id="PF03098">
    <property type="entry name" value="An_peroxidase"/>
    <property type="match status" value="3"/>
</dbReference>
<dbReference type="OrthoDB" id="823504at2759"/>
<dbReference type="Proteomes" id="UP000053825">
    <property type="component" value="Unassembled WGS sequence"/>
</dbReference>
<dbReference type="InterPro" id="IPR037120">
    <property type="entry name" value="Haem_peroxidase_sf_animal"/>
</dbReference>
<keyword evidence="2" id="KW-0349">Heme</keyword>
<proteinExistence type="predicted"/>
<organism evidence="3 4">
    <name type="scientific">Habropoda laboriosa</name>
    <dbReference type="NCBI Taxonomy" id="597456"/>
    <lineage>
        <taxon>Eukaryota</taxon>
        <taxon>Metazoa</taxon>
        <taxon>Ecdysozoa</taxon>
        <taxon>Arthropoda</taxon>
        <taxon>Hexapoda</taxon>
        <taxon>Insecta</taxon>
        <taxon>Pterygota</taxon>
        <taxon>Neoptera</taxon>
        <taxon>Endopterygota</taxon>
        <taxon>Hymenoptera</taxon>
        <taxon>Apocrita</taxon>
        <taxon>Aculeata</taxon>
        <taxon>Apoidea</taxon>
        <taxon>Anthophila</taxon>
        <taxon>Apidae</taxon>
        <taxon>Habropoda</taxon>
    </lineage>
</organism>
<dbReference type="PANTHER" id="PTHR11475">
    <property type="entry name" value="OXIDASE/PEROXIDASE"/>
    <property type="match status" value="1"/>
</dbReference>
<dbReference type="GO" id="GO:0020037">
    <property type="term" value="F:heme binding"/>
    <property type="evidence" value="ECO:0007669"/>
    <property type="project" value="InterPro"/>
</dbReference>
<keyword evidence="4" id="KW-1185">Reference proteome</keyword>
<feature type="binding site" description="axial binding residue" evidence="2">
    <location>
        <position position="1327"/>
    </location>
    <ligand>
        <name>heme b</name>
        <dbReference type="ChEBI" id="CHEBI:60344"/>
    </ligand>
    <ligandPart>
        <name>Fe</name>
        <dbReference type="ChEBI" id="CHEBI:18248"/>
    </ligandPart>
</feature>
<sequence>MIKLLNTSAVRSQRRFPALQLVLSSTREDPSVYGYPSLEYPNIPSIRIYGYPNLEYPSTHLALSLDPSIRIYGYPNLEYPNTHLVLNLDPSFYGYPSLEYPNPSIRIYGYLNLEYPSTHLALSLDPSIRIYGYPNLKYPNTHLVLNLDPSVYGYPSLEYPSTRVVLNLDPSIRIYGYLNLEYPSTHLALSLDPSIRIYGYPNLKYPNTHLVLNLDPSVYGYPSLEYPSTRVVLNLDPSIRIYGYLNLEYPSTHLALSLDPSIRIYGYPNLECSLGLLSTVFLVALAITTPVHHFDIADYVYGVDDDLQARARAGIEAERFTYQTKTRFQNKPESDDVPCRIKSEKPCPPSKYRTLSGTCNNVRHPVWGTRGAPFLKLLPPAYSDGIASPRESFGIHVLPTPTKAVSMLINHLRLLPEAHEGLTSLSGVWSELILKDIASVVHPSNSGNLCCSEKAKHPECYEIYDEEGGCTDYWRSVPSLSVHKCNFETREQMNGASAYLDASHIYGITDEQLNRLRTYRQGKVDISACEVCNSTEHIALGMIYTVFLNEHNRIAEKLAEANEHWEETKLFLVARKLVVAQIQHVTLNEYVPSILGEGARTDPELLPVANGFYNGYSSSNVGGTYDAVALAALRALTSLRKHGIDDATCVENHVTASANRVNLDLSQSAFEPRLDANARFVHVGRDHGLPGYVNFVADCSVNNVTVQNFGDLESFMRPAHARLLESVYSRVEDVDLLLGGILEIPTKGAAVGPTFECILKRQFVKMRNSDRFWYENDIPPSGLNPAQLAEIRKVTLAGILCTNTKIQKIQPKSFIQQDPYLNARINCDQHSVLDITPWREEPLPEPVKEIANHKPVMPEIVPNLDPSLIAAAVKKAEADLIERKQLEYNSWLQQRIADPKSPVGTAASFSKANRDALLLANSSIMYELATNEILNGIHGLKRRRRQIFDTTDNILGFPNNDFSDLLQNVDISGFLSQNKPTNHEEVECPVDDSPCDPTSLYRTLSGHCNNLRNPNLGQSLTTFARLLPPVYEDGVSKPRTTSVTGVTLPNPRTISTVLHPDISNLSNRYTLMVMQYAQFLDHDLTMTPIHKGFAESIPSCRSCDSPRTVHPECNPFPVPPGDHYYPTVNVSSGARMCFPSMRSLPGQQHLGPREQINQNTGFLDASVIYGENTCICNVLRGFSGRMNVTHSLHRGAKDLLPQSATHPECKAKSGFCFIGGDGRASEQPALTVMHTVWIREHNRIVEHLRQVNPHWDSEKLFQQTRRIISAMLQHITYNEFLPRILGWNAVALYGLKLLPQGYYKEYSPTCNPSVLTEFATAAYRIGHSLLRPHLPRMDQNYQNVEPSILLRDGFFDPDPLYQHGMLDEMSRGLVATPMENLDQFITGEVTNHLFEIRGIPYSGIDLIALNIHRARDHGIPSYNNYRALCNLKRASTFEDLSREMAPEVIARMKRIYASVDDIDLFPGGLSERPLQGGLVGPTFACIIAIQFRQSRKCDRFWYETDDPNIRFTEHQLAEIRKVTLSKVMCENMDDHNDMQRAAFDLPSNFLNPRIPCSSMPHMDMATWRETRHGCQIGGRNVALFVFY</sequence>
<dbReference type="GO" id="GO:0006979">
    <property type="term" value="P:response to oxidative stress"/>
    <property type="evidence" value="ECO:0007669"/>
    <property type="project" value="InterPro"/>
</dbReference>
<dbReference type="EMBL" id="KQ414665">
    <property type="protein sequence ID" value="KOC65152.1"/>
    <property type="molecule type" value="Genomic_DNA"/>
</dbReference>
<keyword evidence="1" id="KW-0560">Oxidoreductase</keyword>
<dbReference type="CDD" id="cd09823">
    <property type="entry name" value="peroxinectin_like"/>
    <property type="match status" value="1"/>
</dbReference>
<dbReference type="Gene3D" id="1.10.640.10">
    <property type="entry name" value="Haem peroxidase domain superfamily, animal type"/>
    <property type="match status" value="3"/>
</dbReference>
<dbReference type="InterPro" id="IPR019791">
    <property type="entry name" value="Haem_peroxidase_animal"/>
</dbReference>
<dbReference type="GO" id="GO:0046872">
    <property type="term" value="F:metal ion binding"/>
    <property type="evidence" value="ECO:0007669"/>
    <property type="project" value="UniProtKB-KW"/>
</dbReference>
<dbReference type="PANTHER" id="PTHR11475:SF134">
    <property type="entry name" value="LD42267P"/>
    <property type="match status" value="1"/>
</dbReference>